<dbReference type="Gene3D" id="1.10.8.720">
    <property type="entry name" value="Region D6 of dynein motor"/>
    <property type="match status" value="1"/>
</dbReference>
<keyword evidence="9" id="KW-1185">Reference proteome</keyword>
<dbReference type="EMBL" id="CAWYQH010000097">
    <property type="protein sequence ID" value="CAK8683573.1"/>
    <property type="molecule type" value="Genomic_DNA"/>
</dbReference>
<proteinExistence type="predicted"/>
<evidence type="ECO:0000313" key="8">
    <source>
        <dbReference type="EMBL" id="CAK8683573.1"/>
    </source>
</evidence>
<evidence type="ECO:0000256" key="5">
    <source>
        <dbReference type="SAM" id="Coils"/>
    </source>
</evidence>
<dbReference type="PANTHER" id="PTHR46961">
    <property type="entry name" value="DYNEIN HEAVY CHAIN 1, AXONEMAL-LIKE PROTEIN"/>
    <property type="match status" value="1"/>
</dbReference>
<comment type="subcellular location">
    <subcellularLocation>
        <location evidence="1">Membrane</location>
    </subcellularLocation>
</comment>
<feature type="transmembrane region" description="Helical" evidence="6">
    <location>
        <begin position="63"/>
        <end position="85"/>
    </location>
</feature>
<dbReference type="InterPro" id="IPR042219">
    <property type="entry name" value="AAA_lid_11_sf"/>
</dbReference>
<dbReference type="Pfam" id="PF18198">
    <property type="entry name" value="AAA_lid_11"/>
    <property type="match status" value="1"/>
</dbReference>
<feature type="domain" description="G-protein coupled receptors family 1 profile" evidence="7">
    <location>
        <begin position="1"/>
        <end position="132"/>
    </location>
</feature>
<feature type="coiled-coil region" evidence="5">
    <location>
        <begin position="88"/>
        <end position="120"/>
    </location>
</feature>
<evidence type="ECO:0000256" key="4">
    <source>
        <dbReference type="ARBA" id="ARBA00023136"/>
    </source>
</evidence>
<dbReference type="SUPFAM" id="SSF81321">
    <property type="entry name" value="Family A G protein-coupled receptor-like"/>
    <property type="match status" value="1"/>
</dbReference>
<dbReference type="PANTHER" id="PTHR46961:SF20">
    <property type="entry name" value="LOW QUALITY PROTEIN: DYNEIN BETA CHAIN, CILIARY-LIKE"/>
    <property type="match status" value="1"/>
</dbReference>
<evidence type="ECO:0000313" key="9">
    <source>
        <dbReference type="Proteomes" id="UP001642483"/>
    </source>
</evidence>
<protein>
    <recommendedName>
        <fullName evidence="7">G-protein coupled receptors family 1 profile domain-containing protein</fullName>
    </recommendedName>
</protein>
<keyword evidence="5" id="KW-0175">Coiled coil</keyword>
<evidence type="ECO:0000256" key="3">
    <source>
        <dbReference type="ARBA" id="ARBA00022989"/>
    </source>
</evidence>
<dbReference type="PROSITE" id="PS50262">
    <property type="entry name" value="G_PROTEIN_RECEP_F1_2"/>
    <property type="match status" value="1"/>
</dbReference>
<evidence type="ECO:0000259" key="7">
    <source>
        <dbReference type="PROSITE" id="PS50262"/>
    </source>
</evidence>
<feature type="transmembrane region" description="Helical" evidence="6">
    <location>
        <begin position="115"/>
        <end position="133"/>
    </location>
</feature>
<dbReference type="InterPro" id="IPR026983">
    <property type="entry name" value="DHC"/>
</dbReference>
<evidence type="ECO:0000256" key="6">
    <source>
        <dbReference type="SAM" id="Phobius"/>
    </source>
</evidence>
<gene>
    <name evidence="8" type="ORF">CVLEPA_LOCUS14634</name>
</gene>
<dbReference type="InterPro" id="IPR017452">
    <property type="entry name" value="GPCR_Rhodpsn_7TM"/>
</dbReference>
<dbReference type="InterPro" id="IPR041658">
    <property type="entry name" value="AAA_lid_11"/>
</dbReference>
<reference evidence="8 9" key="1">
    <citation type="submission" date="2024-02" db="EMBL/GenBank/DDBJ databases">
        <authorList>
            <person name="Daric V."/>
            <person name="Darras S."/>
        </authorList>
    </citation>
    <scope>NUCLEOTIDE SEQUENCE [LARGE SCALE GENOMIC DNA]</scope>
</reference>
<name>A0ABP0FVC4_CLALP</name>
<evidence type="ECO:0000256" key="2">
    <source>
        <dbReference type="ARBA" id="ARBA00022692"/>
    </source>
</evidence>
<organism evidence="8 9">
    <name type="scientific">Clavelina lepadiformis</name>
    <name type="common">Light-bulb sea squirt</name>
    <name type="synonym">Ascidia lepadiformis</name>
    <dbReference type="NCBI Taxonomy" id="159417"/>
    <lineage>
        <taxon>Eukaryota</taxon>
        <taxon>Metazoa</taxon>
        <taxon>Chordata</taxon>
        <taxon>Tunicata</taxon>
        <taxon>Ascidiacea</taxon>
        <taxon>Aplousobranchia</taxon>
        <taxon>Clavelinidae</taxon>
        <taxon>Clavelina</taxon>
    </lineage>
</organism>
<keyword evidence="4 6" id="KW-0472">Membrane</keyword>
<accession>A0ABP0FVC4</accession>
<comment type="caution">
    <text evidence="8">The sequence shown here is derived from an EMBL/GenBank/DDBJ whole genome shotgun (WGS) entry which is preliminary data.</text>
</comment>
<evidence type="ECO:0000256" key="1">
    <source>
        <dbReference type="ARBA" id="ARBA00004370"/>
    </source>
</evidence>
<keyword evidence="2 6" id="KW-0812">Transmembrane</keyword>
<dbReference type="Proteomes" id="UP001642483">
    <property type="component" value="Unassembled WGS sequence"/>
</dbReference>
<keyword evidence="3 6" id="KW-1133">Transmembrane helix</keyword>
<sequence>MTLVLIVVWVVSFGAGFIPFSFIFGARLINRHASNPERTWPSCIAYTERLGMLKMYSKVGYSIFFYIPMLLITVLSTRIVYIIYLRKIQRHEAMKKKHQKENSQEQKQQKKEKKAVLQLLLIVGSFALGYIPHTDLRYLFGEIMYGGHITDIWDRRLCRTYLEVYMNQEQLDRELYLSPGFPVAPNMDYNRFHRYVDEMLPPESPTLYALRLTSKR</sequence>